<dbReference type="PROSITE" id="PS00079">
    <property type="entry name" value="MULTICOPPER_OXIDASE1"/>
    <property type="match status" value="1"/>
</dbReference>
<dbReference type="InterPro" id="IPR011707">
    <property type="entry name" value="Cu-oxidase-like_N"/>
</dbReference>
<accession>A0A4Y9Z9R8</accession>
<evidence type="ECO:0000256" key="7">
    <source>
        <dbReference type="ARBA" id="ARBA00023180"/>
    </source>
</evidence>
<evidence type="ECO:0000313" key="13">
    <source>
        <dbReference type="Proteomes" id="UP000298327"/>
    </source>
</evidence>
<dbReference type="CDD" id="cd13903">
    <property type="entry name" value="CuRO_3_Tv-LCC_like"/>
    <property type="match status" value="1"/>
</dbReference>
<name>A0A4Y9Z9R8_9AGAM</name>
<dbReference type="GO" id="GO:0016491">
    <property type="term" value="F:oxidoreductase activity"/>
    <property type="evidence" value="ECO:0007669"/>
    <property type="project" value="UniProtKB-KW"/>
</dbReference>
<comment type="caution">
    <text evidence="12">The sequence shown here is derived from an EMBL/GenBank/DDBJ whole genome shotgun (WGS) entry which is preliminary data.</text>
</comment>
<evidence type="ECO:0000259" key="10">
    <source>
        <dbReference type="Pfam" id="PF07731"/>
    </source>
</evidence>
<keyword evidence="6" id="KW-1015">Disulfide bond</keyword>
<feature type="domain" description="Plastocyanin-like" evidence="11">
    <location>
        <begin position="214"/>
        <end position="334"/>
    </location>
</feature>
<keyword evidence="8" id="KW-0439">Lignin degradation</keyword>
<protein>
    <recommendedName>
        <fullName evidence="14">Laccase</fullName>
    </recommendedName>
</protein>
<organism evidence="12 13">
    <name type="scientific">Dentipellis fragilis</name>
    <dbReference type="NCBI Taxonomy" id="205917"/>
    <lineage>
        <taxon>Eukaryota</taxon>
        <taxon>Fungi</taxon>
        <taxon>Dikarya</taxon>
        <taxon>Basidiomycota</taxon>
        <taxon>Agaricomycotina</taxon>
        <taxon>Agaricomycetes</taxon>
        <taxon>Russulales</taxon>
        <taxon>Hericiaceae</taxon>
        <taxon>Dentipellis</taxon>
    </lineage>
</organism>
<dbReference type="GO" id="GO:0005507">
    <property type="term" value="F:copper ion binding"/>
    <property type="evidence" value="ECO:0007669"/>
    <property type="project" value="InterPro"/>
</dbReference>
<evidence type="ECO:0000259" key="11">
    <source>
        <dbReference type="Pfam" id="PF07732"/>
    </source>
</evidence>
<evidence type="ECO:0000256" key="2">
    <source>
        <dbReference type="ARBA" id="ARBA00022723"/>
    </source>
</evidence>
<dbReference type="Pfam" id="PF00394">
    <property type="entry name" value="Cu-oxidase"/>
    <property type="match status" value="1"/>
</dbReference>
<sequence>MKLSTAAPDAQGLPFTDSFVFGGVSTRYLESDAGDGSARERPPSQVYLRGSVMRAKALCLDAAGASHDVMDHLVCRAWPFIYAAYSAQALLFLLELRSVRAMCSRTGRVPRAIQASPSALVTAQWELRFPHHFFPSNNATISLGSQVEAIIRGRTGHRSSSSNSPFVPIRIYSPSIARGLLSEMFLPRSTSVLLSAMGATMAFASIGPVTDLHITNTELAPDGFLRDTVVAEGVFPGPIIKGNKGDNFQVNVINQLNDTTMLTSTSIHWHGLFQHGTNDMDGVAFVTQCPIPPNDSFLYNFSAPDQAGTFWYHSHLATQYCDGLRGPLVIYDPQDPHASLYDVDDDSTVLTLADWYHVPAPEAGLVPPFNATLINGLGRAGNGSQSPLAVVSVTKGQRYRFRLINISCDPNYNFTIDNHTMTVIEVDGVSVQPYVVDSIQIFASQRYSFVLNANQTVGNYWIRAMPNAGTQDFAGGLNSAILRYAGAGNADPNTVQTPSVLPLLETSLHPLVSMPAPGIAEPGGVDIQLELAVAFTGTQFTVNGTAFDPPTVPVLLQILSGAKTAQELLPMGSVYSLEPNKTVELNIPGGAVGGPHPVHLHGHNFAVVRSAGSDITNYETPVWRDTVSIGTSTSDNTTIRFTTNNPGPWILHCHIDWHLQAGFAVVMAEDIGDTPTIDAPSDAWNDLCPAYNQSVGLR</sequence>
<evidence type="ECO:0000256" key="4">
    <source>
        <dbReference type="ARBA" id="ARBA00023002"/>
    </source>
</evidence>
<evidence type="ECO:0008006" key="14">
    <source>
        <dbReference type="Google" id="ProtNLM"/>
    </source>
</evidence>
<gene>
    <name evidence="12" type="ORF">EVG20_g1495</name>
</gene>
<dbReference type="Gene3D" id="2.60.40.420">
    <property type="entry name" value="Cupredoxins - blue copper proteins"/>
    <property type="match status" value="3"/>
</dbReference>
<feature type="domain" description="Plastocyanin-like" evidence="10">
    <location>
        <begin position="549"/>
        <end position="671"/>
    </location>
</feature>
<dbReference type="Pfam" id="PF07731">
    <property type="entry name" value="Cu-oxidase_2"/>
    <property type="match status" value="1"/>
</dbReference>
<keyword evidence="4" id="KW-0560">Oxidoreductase</keyword>
<evidence type="ECO:0000313" key="12">
    <source>
        <dbReference type="EMBL" id="TFY71515.1"/>
    </source>
</evidence>
<dbReference type="AlphaFoldDB" id="A0A4Y9Z9R8"/>
<dbReference type="SUPFAM" id="SSF49503">
    <property type="entry name" value="Cupredoxins"/>
    <property type="match status" value="3"/>
</dbReference>
<evidence type="ECO:0000256" key="5">
    <source>
        <dbReference type="ARBA" id="ARBA00023008"/>
    </source>
</evidence>
<dbReference type="InterPro" id="IPR011706">
    <property type="entry name" value="Cu-oxidase_C"/>
</dbReference>
<dbReference type="OrthoDB" id="2121828at2759"/>
<keyword evidence="13" id="KW-1185">Reference proteome</keyword>
<evidence type="ECO:0000256" key="3">
    <source>
        <dbReference type="ARBA" id="ARBA00022737"/>
    </source>
</evidence>
<keyword evidence="5" id="KW-0186">Copper</keyword>
<comment type="similarity">
    <text evidence="1">Belongs to the multicopper oxidase family.</text>
</comment>
<evidence type="ECO:0000256" key="1">
    <source>
        <dbReference type="ARBA" id="ARBA00010609"/>
    </source>
</evidence>
<dbReference type="STRING" id="205917.A0A4Y9Z9R8"/>
<dbReference type="InterPro" id="IPR033138">
    <property type="entry name" value="Cu_oxidase_CS"/>
</dbReference>
<dbReference type="InterPro" id="IPR008972">
    <property type="entry name" value="Cupredoxin"/>
</dbReference>
<reference evidence="12 13" key="1">
    <citation type="submission" date="2019-02" db="EMBL/GenBank/DDBJ databases">
        <title>Genome sequencing of the rare red list fungi Dentipellis fragilis.</title>
        <authorList>
            <person name="Buettner E."/>
            <person name="Kellner H."/>
        </authorList>
    </citation>
    <scope>NUCLEOTIDE SEQUENCE [LARGE SCALE GENOMIC DNA]</scope>
    <source>
        <strain evidence="12 13">DSM 105465</strain>
    </source>
</reference>
<dbReference type="EMBL" id="SEOQ01000048">
    <property type="protein sequence ID" value="TFY71515.1"/>
    <property type="molecule type" value="Genomic_DNA"/>
</dbReference>
<evidence type="ECO:0000259" key="9">
    <source>
        <dbReference type="Pfam" id="PF00394"/>
    </source>
</evidence>
<dbReference type="Proteomes" id="UP000298327">
    <property type="component" value="Unassembled WGS sequence"/>
</dbReference>
<dbReference type="PANTHER" id="PTHR11709">
    <property type="entry name" value="MULTI-COPPER OXIDASE"/>
    <property type="match status" value="1"/>
</dbReference>
<dbReference type="Pfam" id="PF07732">
    <property type="entry name" value="Cu-oxidase_3"/>
    <property type="match status" value="1"/>
</dbReference>
<evidence type="ECO:0000256" key="8">
    <source>
        <dbReference type="ARBA" id="ARBA00023185"/>
    </source>
</evidence>
<dbReference type="FunFam" id="2.60.40.420:FF:000125">
    <property type="entry name" value="Laccase 2"/>
    <property type="match status" value="1"/>
</dbReference>
<keyword evidence="2" id="KW-0479">Metal-binding</keyword>
<dbReference type="PANTHER" id="PTHR11709:SF511">
    <property type="entry name" value="LACCASE"/>
    <property type="match status" value="1"/>
</dbReference>
<dbReference type="GO" id="GO:0046274">
    <property type="term" value="P:lignin catabolic process"/>
    <property type="evidence" value="ECO:0007669"/>
    <property type="project" value="UniProtKB-KW"/>
</dbReference>
<dbReference type="FunFam" id="2.60.40.420:FF:000045">
    <property type="entry name" value="Laccase 2"/>
    <property type="match status" value="1"/>
</dbReference>
<proteinExistence type="inferred from homology"/>
<dbReference type="CDD" id="cd13856">
    <property type="entry name" value="CuRO_1_Tv-LCC_like"/>
    <property type="match status" value="1"/>
</dbReference>
<feature type="domain" description="Plastocyanin-like" evidence="9">
    <location>
        <begin position="347"/>
        <end position="487"/>
    </location>
</feature>
<evidence type="ECO:0000256" key="6">
    <source>
        <dbReference type="ARBA" id="ARBA00023157"/>
    </source>
</evidence>
<dbReference type="InterPro" id="IPR001117">
    <property type="entry name" value="Cu-oxidase_2nd"/>
</dbReference>
<keyword evidence="3" id="KW-0677">Repeat</keyword>
<dbReference type="InterPro" id="IPR045087">
    <property type="entry name" value="Cu-oxidase_fam"/>
</dbReference>
<keyword evidence="7" id="KW-0325">Glycoprotein</keyword>